<dbReference type="SUPFAM" id="SSF52540">
    <property type="entry name" value="P-loop containing nucleoside triphosphate hydrolases"/>
    <property type="match status" value="1"/>
</dbReference>
<sequence length="551" mass="63681">MKLDKNELIFLGETNFRGDRMRFGIKTDDRRRHMYVVGSTGMGKSEFLKNMAIQDIEAGRGVCFIDPHGDSANDLLDFIPEERIKDVIYFNPDDLEYPIAFNVMEGIGFDYRHLVASGLVGVFKKIWGVEAWSGRMEYILNNTILALLEYPDSTLLGINRLMSSKEYRKKVVANITDPIVKSFWTDEFAKYADKFATEATAAIQNKVGQFSSNNLIRNILGQSKSKIDIRKIMDEGKILIVNVSRGKIGEDASRLLGAFLVTKIQLAAMSRVDIPEKDRRDFYLYVDEFQHFATESFANILSEARKYHLSLIMAHQYIKQMEEPVMDAVFGNVGTIVSFRVGAEDAEFLEKWFQPDFMMNDIVNLGKYTVYMKLMIDGISSKGFSAATLPPFSKLENSNREAIIAYSRKQYSTPREIVQKDIAEWSGTIPSQESDDNTADRFRREGSYREEQPRREERFRRDDRPRQQFEPRFPRRDGFRGSQQDPRRDERRNERPSRKENPPPVRQSVSLSEAFSQGPTNFRVKKQTDERPKKEVDTAELRKILEESLKK</sequence>
<name>A0A1F8F8D6_9BACT</name>
<reference evidence="4 5" key="1">
    <citation type="journal article" date="2016" name="Nat. Commun.">
        <title>Thousands of microbial genomes shed light on interconnected biogeochemical processes in an aquifer system.</title>
        <authorList>
            <person name="Anantharaman K."/>
            <person name="Brown C.T."/>
            <person name="Hug L.A."/>
            <person name="Sharon I."/>
            <person name="Castelle C.J."/>
            <person name="Probst A.J."/>
            <person name="Thomas B.C."/>
            <person name="Singh A."/>
            <person name="Wilkins M.J."/>
            <person name="Karaoz U."/>
            <person name="Brodie E.L."/>
            <person name="Williams K.H."/>
            <person name="Hubbard S.S."/>
            <person name="Banfield J.F."/>
        </authorList>
    </citation>
    <scope>NUCLEOTIDE SEQUENCE [LARGE SCALE GENOMIC DNA]</scope>
</reference>
<evidence type="ECO:0000259" key="2">
    <source>
        <dbReference type="Pfam" id="PF01935"/>
    </source>
</evidence>
<accession>A0A1F8F8D6</accession>
<feature type="region of interest" description="Disordered" evidence="1">
    <location>
        <begin position="423"/>
        <end position="537"/>
    </location>
</feature>
<feature type="compositionally biased region" description="Polar residues" evidence="1">
    <location>
        <begin position="507"/>
        <end position="520"/>
    </location>
</feature>
<comment type="caution">
    <text evidence="4">The sequence shown here is derived from an EMBL/GenBank/DDBJ whole genome shotgun (WGS) entry which is preliminary data.</text>
</comment>
<dbReference type="Pfam" id="PF01935">
    <property type="entry name" value="DUF87"/>
    <property type="match status" value="1"/>
</dbReference>
<dbReference type="Proteomes" id="UP000177167">
    <property type="component" value="Unassembled WGS sequence"/>
</dbReference>
<dbReference type="InterPro" id="IPR032689">
    <property type="entry name" value="TraG-D_C"/>
</dbReference>
<dbReference type="InterPro" id="IPR051162">
    <property type="entry name" value="T4SS_component"/>
</dbReference>
<gene>
    <name evidence="4" type="ORF">A3J46_01155</name>
</gene>
<dbReference type="InterPro" id="IPR002789">
    <property type="entry name" value="HerA_central"/>
</dbReference>
<feature type="domain" description="Helicase HerA central" evidence="2">
    <location>
        <begin position="25"/>
        <end position="261"/>
    </location>
</feature>
<feature type="domain" description="TraD/TraG TraM recognition site" evidence="3">
    <location>
        <begin position="282"/>
        <end position="350"/>
    </location>
</feature>
<evidence type="ECO:0000256" key="1">
    <source>
        <dbReference type="SAM" id="MobiDB-lite"/>
    </source>
</evidence>
<evidence type="ECO:0000313" key="5">
    <source>
        <dbReference type="Proteomes" id="UP000177167"/>
    </source>
</evidence>
<dbReference type="CDD" id="cd01127">
    <property type="entry name" value="TrwB_TraG_TraD_VirD4"/>
    <property type="match status" value="1"/>
</dbReference>
<dbReference type="PANTHER" id="PTHR30121:SF11">
    <property type="entry name" value="AAA+ ATPASE DOMAIN-CONTAINING PROTEIN"/>
    <property type="match status" value="1"/>
</dbReference>
<feature type="compositionally biased region" description="Basic and acidic residues" evidence="1">
    <location>
        <begin position="438"/>
        <end position="501"/>
    </location>
</feature>
<feature type="compositionally biased region" description="Basic and acidic residues" evidence="1">
    <location>
        <begin position="526"/>
        <end position="537"/>
    </location>
</feature>
<dbReference type="InterPro" id="IPR027417">
    <property type="entry name" value="P-loop_NTPase"/>
</dbReference>
<dbReference type="EMBL" id="MGJP01000036">
    <property type="protein sequence ID" value="OGN09395.1"/>
    <property type="molecule type" value="Genomic_DNA"/>
</dbReference>
<protein>
    <submittedName>
        <fullName evidence="4">Uncharacterized protein</fullName>
    </submittedName>
</protein>
<evidence type="ECO:0000313" key="4">
    <source>
        <dbReference type="EMBL" id="OGN09395.1"/>
    </source>
</evidence>
<dbReference type="Gene3D" id="3.40.50.300">
    <property type="entry name" value="P-loop containing nucleotide triphosphate hydrolases"/>
    <property type="match status" value="2"/>
</dbReference>
<dbReference type="AlphaFoldDB" id="A0A1F8F8D6"/>
<organism evidence="4 5">
    <name type="scientific">Candidatus Yanofskybacteria bacterium RIFCSPHIGHO2_02_FULL_41_11</name>
    <dbReference type="NCBI Taxonomy" id="1802675"/>
    <lineage>
        <taxon>Bacteria</taxon>
        <taxon>Candidatus Yanofskyibacteriota</taxon>
    </lineage>
</organism>
<evidence type="ECO:0000259" key="3">
    <source>
        <dbReference type="Pfam" id="PF12696"/>
    </source>
</evidence>
<proteinExistence type="predicted"/>
<dbReference type="Pfam" id="PF12696">
    <property type="entry name" value="TraG-D_C"/>
    <property type="match status" value="1"/>
</dbReference>
<dbReference type="PANTHER" id="PTHR30121">
    <property type="entry name" value="UNCHARACTERIZED PROTEIN YJGR-RELATED"/>
    <property type="match status" value="1"/>
</dbReference>